<dbReference type="RefSeq" id="XP_017302857.1">
    <property type="nucleotide sequence ID" value="XM_017447368.2"/>
</dbReference>
<dbReference type="PaxDb" id="121845-A0A1S4EL62"/>
<sequence length="147" mass="16877">MPRTYVKKCQPKYDSEDLREALESVKQGKKTIYAAAKEKNIPYETLRRWTQHTPSHEGSGRGTVLQQSEEKYIVEALQFSARCGFLLDRRDVAEMVKTYVQSKGMKSPFNNDTPGYDFKIWKSCLSQQPIEAKASVLGNKFYLPFIG</sequence>
<evidence type="ECO:0000256" key="1">
    <source>
        <dbReference type="ARBA" id="ARBA00004123"/>
    </source>
</evidence>
<name>A0A1S4EL62_DIACI</name>
<dbReference type="Proteomes" id="UP000079169">
    <property type="component" value="Unplaced"/>
</dbReference>
<evidence type="ECO:0000313" key="3">
    <source>
        <dbReference type="RefSeq" id="XP_017302857.1"/>
    </source>
</evidence>
<organism evidence="2 3">
    <name type="scientific">Diaphorina citri</name>
    <name type="common">Asian citrus psyllid</name>
    <dbReference type="NCBI Taxonomy" id="121845"/>
    <lineage>
        <taxon>Eukaryota</taxon>
        <taxon>Metazoa</taxon>
        <taxon>Ecdysozoa</taxon>
        <taxon>Arthropoda</taxon>
        <taxon>Hexapoda</taxon>
        <taxon>Insecta</taxon>
        <taxon>Pterygota</taxon>
        <taxon>Neoptera</taxon>
        <taxon>Paraneoptera</taxon>
        <taxon>Hemiptera</taxon>
        <taxon>Sternorrhyncha</taxon>
        <taxon>Psylloidea</taxon>
        <taxon>Psyllidae</taxon>
        <taxon>Diaphorininae</taxon>
        <taxon>Diaphorina</taxon>
    </lineage>
</organism>
<dbReference type="GO" id="GO:0005634">
    <property type="term" value="C:nucleus"/>
    <property type="evidence" value="ECO:0007669"/>
    <property type="project" value="UniProtKB-SubCell"/>
</dbReference>
<dbReference type="STRING" id="121845.A0A1S4EL62"/>
<gene>
    <name evidence="3" type="primary">LOC108253433</name>
</gene>
<reference evidence="3" key="1">
    <citation type="submission" date="2025-08" db="UniProtKB">
        <authorList>
            <consortium name="RefSeq"/>
        </authorList>
    </citation>
    <scope>IDENTIFICATION</scope>
</reference>
<evidence type="ECO:0000313" key="2">
    <source>
        <dbReference type="Proteomes" id="UP000079169"/>
    </source>
</evidence>
<dbReference type="AlphaFoldDB" id="A0A1S4EL62"/>
<keyword evidence="2" id="KW-1185">Reference proteome</keyword>
<accession>A0A1S4EL62</accession>
<proteinExistence type="predicted"/>
<dbReference type="GeneID" id="108253433"/>
<dbReference type="Gene3D" id="1.10.10.60">
    <property type="entry name" value="Homeodomain-like"/>
    <property type="match status" value="1"/>
</dbReference>
<protein>
    <submittedName>
        <fullName evidence="3">Uncharacterized protein LOC108253433</fullName>
    </submittedName>
</protein>
<comment type="subcellular location">
    <subcellularLocation>
        <location evidence="1">Nucleus</location>
    </subcellularLocation>
</comment>
<dbReference type="InterPro" id="IPR009057">
    <property type="entry name" value="Homeodomain-like_sf"/>
</dbReference>
<dbReference type="KEGG" id="dci:108253433"/>
<dbReference type="SUPFAM" id="SSF46689">
    <property type="entry name" value="Homeodomain-like"/>
    <property type="match status" value="1"/>
</dbReference>